<dbReference type="GO" id="GO:0016987">
    <property type="term" value="F:sigma factor activity"/>
    <property type="evidence" value="ECO:0007669"/>
    <property type="project" value="UniProtKB-KW"/>
</dbReference>
<gene>
    <name evidence="12" type="ORF">E1286_38265</name>
</gene>
<dbReference type="SUPFAM" id="SSF88946">
    <property type="entry name" value="Sigma2 domain of RNA polymerase sigma factors"/>
    <property type="match status" value="1"/>
</dbReference>
<accession>A0A4V2YIW1</accession>
<dbReference type="InterPro" id="IPR036388">
    <property type="entry name" value="WH-like_DNA-bd_sf"/>
</dbReference>
<dbReference type="NCBIfam" id="TIGR02960">
    <property type="entry name" value="SigX5"/>
    <property type="match status" value="1"/>
</dbReference>
<dbReference type="InterPro" id="IPR014305">
    <property type="entry name" value="RNA_pol_sigma-G_actinobac"/>
</dbReference>
<comment type="subunit">
    <text evidence="2">Interacts transiently with the RNA polymerase catalytic core formed by RpoA, RpoB, RpoC and RpoZ (2 alpha, 1 beta, 1 beta' and 1 omega subunit) to form the RNA polymerase holoenzyme that can initiate transcription.</text>
</comment>
<dbReference type="Proteomes" id="UP000295302">
    <property type="component" value="Unassembled WGS sequence"/>
</dbReference>
<dbReference type="PROSITE" id="PS01063">
    <property type="entry name" value="SIGMA70_ECF"/>
    <property type="match status" value="1"/>
</dbReference>
<dbReference type="InterPro" id="IPR013249">
    <property type="entry name" value="RNA_pol_sigma70_r4_t2"/>
</dbReference>
<evidence type="ECO:0000259" key="9">
    <source>
        <dbReference type="Pfam" id="PF04542"/>
    </source>
</evidence>
<keyword evidence="13" id="KW-1185">Reference proteome</keyword>
<organism evidence="12 13">
    <name type="scientific">Nonomuraea terrae</name>
    <dbReference type="NCBI Taxonomy" id="2530383"/>
    <lineage>
        <taxon>Bacteria</taxon>
        <taxon>Bacillati</taxon>
        <taxon>Actinomycetota</taxon>
        <taxon>Actinomycetes</taxon>
        <taxon>Streptosporangiales</taxon>
        <taxon>Streptosporangiaceae</taxon>
        <taxon>Nonomuraea</taxon>
    </lineage>
</organism>
<dbReference type="InterPro" id="IPR007627">
    <property type="entry name" value="RNA_pol_sigma70_r2"/>
</dbReference>
<dbReference type="InterPro" id="IPR013324">
    <property type="entry name" value="RNA_pol_sigma_r3/r4-like"/>
</dbReference>
<dbReference type="AlphaFoldDB" id="A0A4V2YIW1"/>
<dbReference type="NCBIfam" id="NF006089">
    <property type="entry name" value="PRK08241.1"/>
    <property type="match status" value="1"/>
</dbReference>
<keyword evidence="5 7" id="KW-0238">DNA-binding</keyword>
<dbReference type="InterPro" id="IPR000838">
    <property type="entry name" value="RNA_pol_sigma70_ECF_CS"/>
</dbReference>
<dbReference type="OrthoDB" id="3500555at2"/>
<dbReference type="GO" id="GO:0006950">
    <property type="term" value="P:response to stress"/>
    <property type="evidence" value="ECO:0007669"/>
    <property type="project" value="UniProtKB-ARBA"/>
</dbReference>
<name>A0A4V2YIW1_9ACTN</name>
<evidence type="ECO:0000256" key="4">
    <source>
        <dbReference type="ARBA" id="ARBA00023082"/>
    </source>
</evidence>
<feature type="domain" description="RNA polymerase sigma-70 region 2" evidence="9">
    <location>
        <begin position="41"/>
        <end position="106"/>
    </location>
</feature>
<dbReference type="PANTHER" id="PTHR43133">
    <property type="entry name" value="RNA POLYMERASE ECF-TYPE SIGMA FACTO"/>
    <property type="match status" value="1"/>
</dbReference>
<reference evidence="12 13" key="1">
    <citation type="submission" date="2019-03" db="EMBL/GenBank/DDBJ databases">
        <title>Draft genome sequences of novel Actinobacteria.</title>
        <authorList>
            <person name="Sahin N."/>
            <person name="Ay H."/>
            <person name="Saygin H."/>
        </authorList>
    </citation>
    <scope>NUCLEOTIDE SEQUENCE [LARGE SCALE GENOMIC DNA]</scope>
    <source>
        <strain evidence="12 13">CH32</strain>
    </source>
</reference>
<proteinExistence type="inferred from homology"/>
<dbReference type="SUPFAM" id="SSF88659">
    <property type="entry name" value="Sigma3 and sigma4 domains of RNA polymerase sigma factors"/>
    <property type="match status" value="1"/>
</dbReference>
<feature type="domain" description="RNA polymerase sigma factor 70 region 4 type 2" evidence="10">
    <location>
        <begin position="163"/>
        <end position="211"/>
    </location>
</feature>
<dbReference type="SUPFAM" id="SSF54427">
    <property type="entry name" value="NTF2-like"/>
    <property type="match status" value="1"/>
</dbReference>
<dbReference type="InterPro" id="IPR013325">
    <property type="entry name" value="RNA_pol_sigma_r2"/>
</dbReference>
<evidence type="ECO:0000313" key="12">
    <source>
        <dbReference type="EMBL" id="TDD36487.1"/>
    </source>
</evidence>
<keyword evidence="3 7" id="KW-0805">Transcription regulation</keyword>
<dbReference type="CDD" id="cd06171">
    <property type="entry name" value="Sigma70_r4"/>
    <property type="match status" value="1"/>
</dbReference>
<dbReference type="Pfam" id="PF08281">
    <property type="entry name" value="Sigma70_r4_2"/>
    <property type="match status" value="1"/>
</dbReference>
<evidence type="ECO:0000256" key="2">
    <source>
        <dbReference type="ARBA" id="ARBA00011344"/>
    </source>
</evidence>
<comment type="similarity">
    <text evidence="1 7">Belongs to the sigma-70 factor family. ECF subfamily.</text>
</comment>
<evidence type="ECO:0000256" key="8">
    <source>
        <dbReference type="SAM" id="MobiDB-lite"/>
    </source>
</evidence>
<feature type="domain" description="SnoaL-like" evidence="11">
    <location>
        <begin position="240"/>
        <end position="341"/>
    </location>
</feature>
<protein>
    <recommendedName>
        <fullName evidence="7">RNA polymerase sigma factor</fullName>
    </recommendedName>
</protein>
<dbReference type="EMBL" id="SMKQ01000201">
    <property type="protein sequence ID" value="TDD36487.1"/>
    <property type="molecule type" value="Genomic_DNA"/>
</dbReference>
<feature type="region of interest" description="Disordered" evidence="8">
    <location>
        <begin position="1"/>
        <end position="28"/>
    </location>
</feature>
<dbReference type="Gene3D" id="1.10.10.10">
    <property type="entry name" value="Winged helix-like DNA-binding domain superfamily/Winged helix DNA-binding domain"/>
    <property type="match status" value="1"/>
</dbReference>
<evidence type="ECO:0000259" key="11">
    <source>
        <dbReference type="Pfam" id="PF12680"/>
    </source>
</evidence>
<dbReference type="Pfam" id="PF12680">
    <property type="entry name" value="SnoaL_2"/>
    <property type="match status" value="1"/>
</dbReference>
<sequence length="373" mass="41945">MSSRSPKRQLGEAEGDGVSRAGEAVTSATAQNADESAFGGLVEQYRRELQVHCYRMVGSFEESEDLVQETFLRAWRKRETFQGRSTFRAWLYRIATNACLDFLDRHPRHPLPRETARVGDRGEAPPDEIRWLQPYPDRLLEPMAPDDIEPDAAAVSKETIELAFLVAIHHLPPRQRAVLILRDVLGWSAKESSAALGMSVASVKSALQRARPTLKMHLPQRREEWAASTPATAQERALLQRFMDAHEQADTAALAQLLSEDVRMTMPPLPFWFSGRQAVTDFAAHALGPDSPLYRAQWRSVPTRANRQPAVAGYVRVPGDREYRAQVLNVLRVEDGKIAEITAFEPRVFPAFDLPLTLSELPDIPVLDRRPGR</sequence>
<evidence type="ECO:0000256" key="7">
    <source>
        <dbReference type="RuleBase" id="RU000716"/>
    </source>
</evidence>
<evidence type="ECO:0000256" key="6">
    <source>
        <dbReference type="ARBA" id="ARBA00023163"/>
    </source>
</evidence>
<evidence type="ECO:0000256" key="1">
    <source>
        <dbReference type="ARBA" id="ARBA00010641"/>
    </source>
</evidence>
<dbReference type="GO" id="GO:0003677">
    <property type="term" value="F:DNA binding"/>
    <property type="evidence" value="ECO:0007669"/>
    <property type="project" value="UniProtKB-KW"/>
</dbReference>
<evidence type="ECO:0000259" key="10">
    <source>
        <dbReference type="Pfam" id="PF08281"/>
    </source>
</evidence>
<dbReference type="GO" id="GO:0006352">
    <property type="term" value="P:DNA-templated transcription initiation"/>
    <property type="evidence" value="ECO:0007669"/>
    <property type="project" value="InterPro"/>
</dbReference>
<comment type="caution">
    <text evidence="12">The sequence shown here is derived from an EMBL/GenBank/DDBJ whole genome shotgun (WGS) entry which is preliminary data.</text>
</comment>
<dbReference type="InterPro" id="IPR014284">
    <property type="entry name" value="RNA_pol_sigma-70_dom"/>
</dbReference>
<keyword evidence="6 7" id="KW-0804">Transcription</keyword>
<dbReference type="Pfam" id="PF04542">
    <property type="entry name" value="Sigma70_r2"/>
    <property type="match status" value="1"/>
</dbReference>
<dbReference type="InterPro" id="IPR039425">
    <property type="entry name" value="RNA_pol_sigma-70-like"/>
</dbReference>
<dbReference type="NCBIfam" id="TIGR02937">
    <property type="entry name" value="sigma70-ECF"/>
    <property type="match status" value="1"/>
</dbReference>
<dbReference type="InterPro" id="IPR037401">
    <property type="entry name" value="SnoaL-like"/>
</dbReference>
<dbReference type="Gene3D" id="3.10.450.50">
    <property type="match status" value="1"/>
</dbReference>
<dbReference type="PANTHER" id="PTHR43133:SF65">
    <property type="entry name" value="ECF RNA POLYMERASE SIGMA FACTOR SIGG"/>
    <property type="match status" value="1"/>
</dbReference>
<evidence type="ECO:0000256" key="5">
    <source>
        <dbReference type="ARBA" id="ARBA00023125"/>
    </source>
</evidence>
<dbReference type="Gene3D" id="1.10.1740.10">
    <property type="match status" value="1"/>
</dbReference>
<keyword evidence="4 7" id="KW-0731">Sigma factor</keyword>
<evidence type="ECO:0000256" key="3">
    <source>
        <dbReference type="ARBA" id="ARBA00023015"/>
    </source>
</evidence>
<dbReference type="InterPro" id="IPR032710">
    <property type="entry name" value="NTF2-like_dom_sf"/>
</dbReference>
<evidence type="ECO:0000313" key="13">
    <source>
        <dbReference type="Proteomes" id="UP000295302"/>
    </source>
</evidence>